<protein>
    <submittedName>
        <fullName evidence="2">Uncharacterized protein</fullName>
    </submittedName>
</protein>
<dbReference type="AlphaFoldDB" id="A0A8B9MR56"/>
<feature type="transmembrane region" description="Helical" evidence="1">
    <location>
        <begin position="32"/>
        <end position="53"/>
    </location>
</feature>
<reference evidence="2" key="2">
    <citation type="submission" date="2025-09" db="UniProtKB">
        <authorList>
            <consortium name="Ensembl"/>
        </authorList>
    </citation>
    <scope>IDENTIFICATION</scope>
</reference>
<dbReference type="Ensembl" id="ENSANIT00000013314.1">
    <property type="protein sequence ID" value="ENSANIP00000012859.1"/>
    <property type="gene ID" value="ENSANIG00000008728.1"/>
</dbReference>
<organism evidence="2 3">
    <name type="scientific">Accipiter nisus</name>
    <name type="common">Eurasian sparrowhawk</name>
    <dbReference type="NCBI Taxonomy" id="211598"/>
    <lineage>
        <taxon>Eukaryota</taxon>
        <taxon>Metazoa</taxon>
        <taxon>Chordata</taxon>
        <taxon>Craniata</taxon>
        <taxon>Vertebrata</taxon>
        <taxon>Euteleostomi</taxon>
        <taxon>Archelosauria</taxon>
        <taxon>Archosauria</taxon>
        <taxon>Dinosauria</taxon>
        <taxon>Saurischia</taxon>
        <taxon>Theropoda</taxon>
        <taxon>Coelurosauria</taxon>
        <taxon>Aves</taxon>
        <taxon>Neognathae</taxon>
        <taxon>Neoaves</taxon>
        <taxon>Telluraves</taxon>
        <taxon>Accipitrimorphae</taxon>
        <taxon>Accipitriformes</taxon>
        <taxon>Accipitridae</taxon>
        <taxon>Accipitrinae</taxon>
        <taxon>Accipiter</taxon>
    </lineage>
</organism>
<proteinExistence type="predicted"/>
<keyword evidence="1" id="KW-1133">Transmembrane helix</keyword>
<accession>A0A8B9MR56</accession>
<sequence length="65" mass="7360">MIPWILQTETSKHCLLKLKLGKLGEGVWGRGGLVLCFGTFPVLYSFGIFHCFCTSVPYKRRKLSP</sequence>
<evidence type="ECO:0000256" key="1">
    <source>
        <dbReference type="SAM" id="Phobius"/>
    </source>
</evidence>
<dbReference type="Proteomes" id="UP000694541">
    <property type="component" value="Unplaced"/>
</dbReference>
<reference evidence="2" key="1">
    <citation type="submission" date="2025-08" db="UniProtKB">
        <authorList>
            <consortium name="Ensembl"/>
        </authorList>
    </citation>
    <scope>IDENTIFICATION</scope>
</reference>
<evidence type="ECO:0000313" key="2">
    <source>
        <dbReference type="Ensembl" id="ENSANIP00000012859.1"/>
    </source>
</evidence>
<keyword evidence="1" id="KW-0812">Transmembrane</keyword>
<keyword evidence="3" id="KW-1185">Reference proteome</keyword>
<keyword evidence="1" id="KW-0472">Membrane</keyword>
<name>A0A8B9MR56_9AVES</name>
<evidence type="ECO:0000313" key="3">
    <source>
        <dbReference type="Proteomes" id="UP000694541"/>
    </source>
</evidence>